<evidence type="ECO:0000256" key="6">
    <source>
        <dbReference type="SAM" id="SignalP"/>
    </source>
</evidence>
<evidence type="ECO:0000256" key="5">
    <source>
        <dbReference type="ARBA" id="ARBA00038306"/>
    </source>
</evidence>
<comment type="subcellular location">
    <subcellularLocation>
        <location evidence="1">Cell outer membrane</location>
    </subcellularLocation>
</comment>
<organism evidence="8 9">
    <name type="scientific">Devosia insulae DS-56</name>
    <dbReference type="NCBI Taxonomy" id="1116389"/>
    <lineage>
        <taxon>Bacteria</taxon>
        <taxon>Pseudomonadati</taxon>
        <taxon>Pseudomonadota</taxon>
        <taxon>Alphaproteobacteria</taxon>
        <taxon>Hyphomicrobiales</taxon>
        <taxon>Devosiaceae</taxon>
        <taxon>Devosia</taxon>
    </lineage>
</organism>
<dbReference type="Proteomes" id="UP000095463">
    <property type="component" value="Unassembled WGS sequence"/>
</dbReference>
<evidence type="ECO:0000256" key="3">
    <source>
        <dbReference type="ARBA" id="ARBA00023136"/>
    </source>
</evidence>
<evidence type="ECO:0000256" key="4">
    <source>
        <dbReference type="ARBA" id="ARBA00023237"/>
    </source>
</evidence>
<protein>
    <recommendedName>
        <fullName evidence="7">Outer membrane protein beta-barrel domain-containing protein</fullName>
    </recommendedName>
</protein>
<evidence type="ECO:0000256" key="2">
    <source>
        <dbReference type="ARBA" id="ARBA00022729"/>
    </source>
</evidence>
<keyword evidence="4" id="KW-0998">Cell outer membrane</keyword>
<reference evidence="8 9" key="1">
    <citation type="journal article" date="2015" name="Genome Announc.">
        <title>Genome Assemblies of Three Soil-Associated Devosia species: D. insulae, D. limi, and D. soli.</title>
        <authorList>
            <person name="Hassan Y.I."/>
            <person name="Lepp D."/>
            <person name="Zhou T."/>
        </authorList>
    </citation>
    <scope>NUCLEOTIDE SEQUENCE [LARGE SCALE GENOMIC DNA]</scope>
    <source>
        <strain evidence="8 9">DS-56</strain>
    </source>
</reference>
<dbReference type="GO" id="GO:0009279">
    <property type="term" value="C:cell outer membrane"/>
    <property type="evidence" value="ECO:0007669"/>
    <property type="project" value="UniProtKB-SubCell"/>
</dbReference>
<sequence length="423" mass="44182">MAGALLATTALPAIAADLIIDETPIEVWPVTISSTGFYVGAHAGPTIVGLEYDPDFDPPEVYQFAKPSLTAGVAFGWDTMLGSNLVGGVELRYDLFSAAFTPFDPDDDLFRFHDTISATGKLGYLVAPGTQVYGVLGFGSAGFEAPEGFADWVNGRAIGLVAGVGAETRLTDQLSANVDLRYFSALDSFTTADGVSFLPRYLAVTAGLKYRFDDGLGHMTAEPEQIDFDFTGPNVSLSALAVAASMERINIVTPGADVGPFWSEGVGIGIGLGYDFDIGNGWVIGATANLDYTPLVFDDAAGNGGLVDAPTKFATVDTVISAGVRLGVKTNPSTLVYGKAGIAGINTHADEEFFALDGGGSALLPAVQFGLGVETAIADQVTLGVEGNYTAATSPLVTDNTQLDQIELWPTLLTGKVTLKYHF</sequence>
<dbReference type="InterPro" id="IPR011250">
    <property type="entry name" value="OMP/PagP_B-barrel"/>
</dbReference>
<keyword evidence="2 6" id="KW-0732">Signal</keyword>
<feature type="domain" description="Outer membrane protein beta-barrel" evidence="7">
    <location>
        <begin position="33"/>
        <end position="212"/>
    </location>
</feature>
<keyword evidence="3" id="KW-0472">Membrane</keyword>
<evidence type="ECO:0000313" key="9">
    <source>
        <dbReference type="Proteomes" id="UP000095463"/>
    </source>
</evidence>
<dbReference type="Gene3D" id="2.40.160.20">
    <property type="match status" value="1"/>
</dbReference>
<dbReference type="SUPFAM" id="SSF56925">
    <property type="entry name" value="OMPA-like"/>
    <property type="match status" value="2"/>
</dbReference>
<comment type="similarity">
    <text evidence="5">Belongs to the Omp25/RopB family.</text>
</comment>
<feature type="signal peptide" evidence="6">
    <location>
        <begin position="1"/>
        <end position="15"/>
    </location>
</feature>
<dbReference type="PANTHER" id="PTHR34001">
    <property type="entry name" value="BLL7405 PROTEIN"/>
    <property type="match status" value="1"/>
</dbReference>
<evidence type="ECO:0000259" key="7">
    <source>
        <dbReference type="Pfam" id="PF13505"/>
    </source>
</evidence>
<gene>
    <name evidence="8" type="ORF">VW23_001790</name>
</gene>
<dbReference type="EMBL" id="LAJE02000257">
    <property type="protein sequence ID" value="OEO29802.1"/>
    <property type="molecule type" value="Genomic_DNA"/>
</dbReference>
<proteinExistence type="inferred from homology"/>
<dbReference type="Pfam" id="PF13505">
    <property type="entry name" value="OMP_b-brl"/>
    <property type="match status" value="2"/>
</dbReference>
<dbReference type="InterPro" id="IPR027385">
    <property type="entry name" value="Beta-barrel_OMP"/>
</dbReference>
<dbReference type="Gene3D" id="2.40.128.130">
    <property type="entry name" value="Autotransporter beta-domain"/>
    <property type="match status" value="1"/>
</dbReference>
<accession>A0A1E5XMH7</accession>
<name>A0A1E5XMH7_9HYPH</name>
<dbReference type="InterPro" id="IPR036709">
    <property type="entry name" value="Autotransporte_beta_dom_sf"/>
</dbReference>
<comment type="caution">
    <text evidence="8">The sequence shown here is derived from an EMBL/GenBank/DDBJ whole genome shotgun (WGS) entry which is preliminary data.</text>
</comment>
<evidence type="ECO:0000313" key="8">
    <source>
        <dbReference type="EMBL" id="OEO29802.1"/>
    </source>
</evidence>
<dbReference type="AlphaFoldDB" id="A0A1E5XMH7"/>
<evidence type="ECO:0000256" key="1">
    <source>
        <dbReference type="ARBA" id="ARBA00004442"/>
    </source>
</evidence>
<keyword evidence="9" id="KW-1185">Reference proteome</keyword>
<feature type="domain" description="Outer membrane protein beta-barrel" evidence="7">
    <location>
        <begin position="259"/>
        <end position="400"/>
    </location>
</feature>
<dbReference type="PANTHER" id="PTHR34001:SF3">
    <property type="entry name" value="BLL7405 PROTEIN"/>
    <property type="match status" value="1"/>
</dbReference>
<dbReference type="InterPro" id="IPR051692">
    <property type="entry name" value="OMP-like"/>
</dbReference>
<feature type="chain" id="PRO_5012113763" description="Outer membrane protein beta-barrel domain-containing protein" evidence="6">
    <location>
        <begin position="16"/>
        <end position="423"/>
    </location>
</feature>